<gene>
    <name evidence="13" type="ORF">GSCOC_T00000021001</name>
</gene>
<feature type="binding site" evidence="8">
    <location>
        <position position="101"/>
    </location>
    <ligand>
        <name>oxalate</name>
        <dbReference type="ChEBI" id="CHEBI:30623"/>
    </ligand>
</feature>
<dbReference type="EMBL" id="HG740749">
    <property type="protein sequence ID" value="CDP20742.1"/>
    <property type="molecule type" value="Genomic_DNA"/>
</dbReference>
<keyword evidence="6 10" id="KW-1015">Disulfide bond</keyword>
<feature type="binding site" evidence="8">
    <location>
        <position position="111"/>
    </location>
    <ligand>
        <name>oxalate</name>
        <dbReference type="ChEBI" id="CHEBI:30623"/>
    </ligand>
</feature>
<dbReference type="GO" id="GO:0030145">
    <property type="term" value="F:manganese ion binding"/>
    <property type="evidence" value="ECO:0007669"/>
    <property type="project" value="UniProtKB-UniRule"/>
</dbReference>
<dbReference type="InterPro" id="IPR019780">
    <property type="entry name" value="Germin_Mn-BS"/>
</dbReference>
<accession>A0A068VJG8</accession>
<dbReference type="InParanoid" id="A0A068VJG8"/>
<evidence type="ECO:0000256" key="6">
    <source>
        <dbReference type="ARBA" id="ARBA00023157"/>
    </source>
</evidence>
<feature type="binding site" evidence="9">
    <location>
        <position position="116"/>
    </location>
    <ligand>
        <name>Mn(2+)</name>
        <dbReference type="ChEBI" id="CHEBI:29035"/>
    </ligand>
</feature>
<keyword evidence="5 8" id="KW-0479">Metal-binding</keyword>
<name>A0A068VJG8_COFCA</name>
<dbReference type="OrthoDB" id="1921208at2759"/>
<dbReference type="InterPro" id="IPR006045">
    <property type="entry name" value="Cupin_1"/>
</dbReference>
<dbReference type="Gramene" id="CDP20742">
    <property type="protein sequence ID" value="CDP20742"/>
    <property type="gene ID" value="GSCOC_T00000021001"/>
</dbReference>
<dbReference type="Pfam" id="PF00190">
    <property type="entry name" value="Cupin_1"/>
    <property type="match status" value="1"/>
</dbReference>
<dbReference type="AlphaFoldDB" id="A0A068VJG8"/>
<feature type="domain" description="Cupin type-1" evidence="12">
    <location>
        <begin position="66"/>
        <end position="214"/>
    </location>
</feature>
<dbReference type="SUPFAM" id="SSF51182">
    <property type="entry name" value="RmlC-like cupins"/>
    <property type="match status" value="1"/>
</dbReference>
<dbReference type="PROSITE" id="PS00725">
    <property type="entry name" value="GERMIN"/>
    <property type="match status" value="1"/>
</dbReference>
<dbReference type="InterPro" id="IPR014710">
    <property type="entry name" value="RmlC-like_jellyroll"/>
</dbReference>
<keyword evidence="3 11" id="KW-0052">Apoplast</keyword>
<feature type="binding site" evidence="8">
    <location>
        <position position="116"/>
    </location>
    <ligand>
        <name>oxalate</name>
        <dbReference type="ChEBI" id="CHEBI:30623"/>
    </ligand>
</feature>
<feature type="signal peptide" evidence="11">
    <location>
        <begin position="1"/>
        <end position="27"/>
    </location>
</feature>
<dbReference type="CDD" id="cd02241">
    <property type="entry name" value="cupin_OxOx"/>
    <property type="match status" value="1"/>
</dbReference>
<feature type="binding site" evidence="9">
    <location>
        <position position="160"/>
    </location>
    <ligand>
        <name>Mn(2+)</name>
        <dbReference type="ChEBI" id="CHEBI:29035"/>
    </ligand>
</feature>
<keyword evidence="11" id="KW-0732">Signal</keyword>
<feature type="disulfide bond" evidence="10">
    <location>
        <begin position="37"/>
        <end position="52"/>
    </location>
</feature>
<dbReference type="Proteomes" id="UP000295252">
    <property type="component" value="Unassembled WGS sequence"/>
</dbReference>
<dbReference type="InterPro" id="IPR011051">
    <property type="entry name" value="RmlC_Cupin_sf"/>
</dbReference>
<evidence type="ECO:0000313" key="14">
    <source>
        <dbReference type="Proteomes" id="UP000295252"/>
    </source>
</evidence>
<feature type="binding site" evidence="8">
    <location>
        <position position="121"/>
    </location>
    <ligand>
        <name>oxalate</name>
        <dbReference type="ChEBI" id="CHEBI:30623"/>
    </ligand>
</feature>
<reference evidence="14" key="1">
    <citation type="journal article" date="2014" name="Science">
        <title>The coffee genome provides insight into the convergent evolution of caffeine biosynthesis.</title>
        <authorList>
            <person name="Denoeud F."/>
            <person name="Carretero-Paulet L."/>
            <person name="Dereeper A."/>
            <person name="Droc G."/>
            <person name="Guyot R."/>
            <person name="Pietrella M."/>
            <person name="Zheng C."/>
            <person name="Alberti A."/>
            <person name="Anthony F."/>
            <person name="Aprea G."/>
            <person name="Aury J.M."/>
            <person name="Bento P."/>
            <person name="Bernard M."/>
            <person name="Bocs S."/>
            <person name="Campa C."/>
            <person name="Cenci A."/>
            <person name="Combes M.C."/>
            <person name="Crouzillat D."/>
            <person name="Da Silva C."/>
            <person name="Daddiego L."/>
            <person name="De Bellis F."/>
            <person name="Dussert S."/>
            <person name="Garsmeur O."/>
            <person name="Gayraud T."/>
            <person name="Guignon V."/>
            <person name="Jahn K."/>
            <person name="Jamilloux V."/>
            <person name="Joet T."/>
            <person name="Labadie K."/>
            <person name="Lan T."/>
            <person name="Leclercq J."/>
            <person name="Lepelley M."/>
            <person name="Leroy T."/>
            <person name="Li L.T."/>
            <person name="Librado P."/>
            <person name="Lopez L."/>
            <person name="Munoz A."/>
            <person name="Noel B."/>
            <person name="Pallavicini A."/>
            <person name="Perrotta G."/>
            <person name="Poncet V."/>
            <person name="Pot D."/>
            <person name="Priyono X."/>
            <person name="Rigoreau M."/>
            <person name="Rouard M."/>
            <person name="Rozas J."/>
            <person name="Tranchant-Dubreuil C."/>
            <person name="VanBuren R."/>
            <person name="Zhang Q."/>
            <person name="Andrade A.C."/>
            <person name="Argout X."/>
            <person name="Bertrand B."/>
            <person name="de Kochko A."/>
            <person name="Graziosi G."/>
            <person name="Henry R.J."/>
            <person name="Jayarama X."/>
            <person name="Ming R."/>
            <person name="Nagai C."/>
            <person name="Rounsley S."/>
            <person name="Sankoff D."/>
            <person name="Giuliano G."/>
            <person name="Albert V.A."/>
            <person name="Wincker P."/>
            <person name="Lashermes P."/>
        </authorList>
    </citation>
    <scope>NUCLEOTIDE SEQUENCE [LARGE SCALE GENOMIC DNA]</scope>
    <source>
        <strain evidence="14">cv. DH200-94</strain>
    </source>
</reference>
<dbReference type="GO" id="GO:0048046">
    <property type="term" value="C:apoplast"/>
    <property type="evidence" value="ECO:0007669"/>
    <property type="project" value="UniProtKB-SubCell"/>
</dbReference>
<keyword evidence="7 8" id="KW-0464">Manganese</keyword>
<evidence type="ECO:0000259" key="12">
    <source>
        <dbReference type="SMART" id="SM00835"/>
    </source>
</evidence>
<dbReference type="Gene3D" id="2.60.120.10">
    <property type="entry name" value="Jelly Rolls"/>
    <property type="match status" value="1"/>
</dbReference>
<dbReference type="FunFam" id="2.60.120.10:FF:000005">
    <property type="entry name" value="Germin-like protein subfamily 1 member 8"/>
    <property type="match status" value="1"/>
</dbReference>
<evidence type="ECO:0000256" key="7">
    <source>
        <dbReference type="ARBA" id="ARBA00023211"/>
    </source>
</evidence>
<evidence type="ECO:0000256" key="8">
    <source>
        <dbReference type="PIRSR" id="PIRSR601929-1"/>
    </source>
</evidence>
<organism evidence="13 14">
    <name type="scientific">Coffea canephora</name>
    <name type="common">Robusta coffee</name>
    <dbReference type="NCBI Taxonomy" id="49390"/>
    <lineage>
        <taxon>Eukaryota</taxon>
        <taxon>Viridiplantae</taxon>
        <taxon>Streptophyta</taxon>
        <taxon>Embryophyta</taxon>
        <taxon>Tracheophyta</taxon>
        <taxon>Spermatophyta</taxon>
        <taxon>Magnoliopsida</taxon>
        <taxon>eudicotyledons</taxon>
        <taxon>Gunneridae</taxon>
        <taxon>Pentapetalae</taxon>
        <taxon>asterids</taxon>
        <taxon>lamiids</taxon>
        <taxon>Gentianales</taxon>
        <taxon>Rubiaceae</taxon>
        <taxon>Ixoroideae</taxon>
        <taxon>Gardenieae complex</taxon>
        <taxon>Bertiereae - Coffeeae clade</taxon>
        <taxon>Coffeeae</taxon>
        <taxon>Coffea</taxon>
    </lineage>
</organism>
<feature type="binding site" evidence="9">
    <location>
        <position position="114"/>
    </location>
    <ligand>
        <name>Mn(2+)</name>
        <dbReference type="ChEBI" id="CHEBI:29035"/>
    </ligand>
</feature>
<evidence type="ECO:0000256" key="1">
    <source>
        <dbReference type="ARBA" id="ARBA00004271"/>
    </source>
</evidence>
<dbReference type="InterPro" id="IPR001929">
    <property type="entry name" value="Germin"/>
</dbReference>
<protein>
    <recommendedName>
        <fullName evidence="11">Germin-like protein</fullName>
    </recommendedName>
</protein>
<comment type="similarity">
    <text evidence="2 11">Belongs to the germin family.</text>
</comment>
<keyword evidence="14" id="KW-1185">Reference proteome</keyword>
<evidence type="ECO:0000256" key="5">
    <source>
        <dbReference type="ARBA" id="ARBA00022723"/>
    </source>
</evidence>
<evidence type="ECO:0000256" key="11">
    <source>
        <dbReference type="RuleBase" id="RU366015"/>
    </source>
</evidence>
<dbReference type="SMART" id="SM00835">
    <property type="entry name" value="Cupin_1"/>
    <property type="match status" value="1"/>
</dbReference>
<comment type="subcellular location">
    <subcellularLocation>
        <location evidence="1 11">Secreted</location>
        <location evidence="1 11">Extracellular space</location>
        <location evidence="1 11">Apoplast</location>
    </subcellularLocation>
</comment>
<evidence type="ECO:0000256" key="4">
    <source>
        <dbReference type="ARBA" id="ARBA00022525"/>
    </source>
</evidence>
<dbReference type="PANTHER" id="PTHR31238">
    <property type="entry name" value="GERMIN-LIKE PROTEIN SUBFAMILY 3 MEMBER 3"/>
    <property type="match status" value="1"/>
</dbReference>
<dbReference type="PRINTS" id="PR00325">
    <property type="entry name" value="GERMIN"/>
</dbReference>
<dbReference type="PhylomeDB" id="A0A068VJG8"/>
<evidence type="ECO:0000313" key="13">
    <source>
        <dbReference type="EMBL" id="CDP20742.1"/>
    </source>
</evidence>
<evidence type="ECO:0000256" key="9">
    <source>
        <dbReference type="PIRSR" id="PIRSR601929-2"/>
    </source>
</evidence>
<proteinExistence type="inferred from homology"/>
<evidence type="ECO:0000256" key="3">
    <source>
        <dbReference type="ARBA" id="ARBA00022523"/>
    </source>
</evidence>
<evidence type="ECO:0000256" key="2">
    <source>
        <dbReference type="ARBA" id="ARBA00007456"/>
    </source>
</evidence>
<evidence type="ECO:0000256" key="10">
    <source>
        <dbReference type="PIRSR" id="PIRSR601929-3"/>
    </source>
</evidence>
<feature type="binding site" evidence="9">
    <location>
        <position position="121"/>
    </location>
    <ligand>
        <name>Mn(2+)</name>
        <dbReference type="ChEBI" id="CHEBI:29035"/>
    </ligand>
</feature>
<dbReference type="OMA" id="NGYPCQP"/>
<feature type="chain" id="PRO_5019610876" description="Germin-like protein" evidence="11">
    <location>
        <begin position="28"/>
        <end position="225"/>
    </location>
</feature>
<keyword evidence="4 11" id="KW-0964">Secreted</keyword>
<sequence>MASYNIIHLVVCLSFLSLLQLPMPSHCADPSPLQDFCVADLSSPLLVNGFPCRKPETVTSNDFFFDGLQKRGRVFDPLNVNLTEVDVFAFPALNTLGVSMNRVEFLPEGENPPHTHPRASELSLVTEGKLFVGWVSTQYILYWKVLTAGEVFVIPPGLVHFQRNVGEGNAVFYAFFNSQNPGISKIAPTLFHSTPLIPDPVLTTAFNVNQTIIDLIKSGASVLVP</sequence>